<feature type="domain" description="CN hydrolase" evidence="2">
    <location>
        <begin position="4"/>
        <end position="313"/>
    </location>
</feature>
<gene>
    <name evidence="3" type="ORF">Mrose_01104</name>
</gene>
<reference evidence="3 4" key="1">
    <citation type="submission" date="2018-08" db="EMBL/GenBank/DDBJ databases">
        <title>Meiothermus roseus NBRC 110900 genome sequencing project.</title>
        <authorList>
            <person name="Da Costa M.S."/>
            <person name="Albuquerque L."/>
            <person name="Raposo P."/>
            <person name="Froufe H.J.C."/>
            <person name="Barroso C.S."/>
            <person name="Egas C."/>
        </authorList>
    </citation>
    <scope>NUCLEOTIDE SEQUENCE [LARGE SCALE GENOMIC DNA]</scope>
    <source>
        <strain evidence="3 4">NBRC 110900</strain>
    </source>
</reference>
<keyword evidence="1" id="KW-0378">Hydrolase</keyword>
<dbReference type="PANTHER" id="PTHR43674">
    <property type="entry name" value="NITRILASE C965.09-RELATED"/>
    <property type="match status" value="1"/>
</dbReference>
<evidence type="ECO:0000256" key="1">
    <source>
        <dbReference type="ARBA" id="ARBA00022801"/>
    </source>
</evidence>
<protein>
    <submittedName>
        <fullName evidence="3">Putative nitrilase</fullName>
    </submittedName>
</protein>
<comment type="caution">
    <text evidence="3">The sequence shown here is derived from an EMBL/GenBank/DDBJ whole genome shotgun (WGS) entry which is preliminary data.</text>
</comment>
<accession>A0A399EWQ5</accession>
<dbReference type="SUPFAM" id="SSF56317">
    <property type="entry name" value="Carbon-nitrogen hydrolase"/>
    <property type="match status" value="1"/>
</dbReference>
<dbReference type="AlphaFoldDB" id="A0A399EWQ5"/>
<dbReference type="RefSeq" id="WP_119276431.1">
    <property type="nucleotide sequence ID" value="NZ_QWLA01000015.1"/>
</dbReference>
<dbReference type="Gene3D" id="3.60.110.10">
    <property type="entry name" value="Carbon-nitrogen hydrolase"/>
    <property type="match status" value="1"/>
</dbReference>
<dbReference type="InterPro" id="IPR036526">
    <property type="entry name" value="C-N_Hydrolase_sf"/>
</dbReference>
<keyword evidence="4" id="KW-1185">Reference proteome</keyword>
<dbReference type="GO" id="GO:0016811">
    <property type="term" value="F:hydrolase activity, acting on carbon-nitrogen (but not peptide) bonds, in linear amides"/>
    <property type="evidence" value="ECO:0007669"/>
    <property type="project" value="TreeGrafter"/>
</dbReference>
<evidence type="ECO:0000259" key="2">
    <source>
        <dbReference type="PROSITE" id="PS50263"/>
    </source>
</evidence>
<dbReference type="PROSITE" id="PS50263">
    <property type="entry name" value="CN_HYDROLASE"/>
    <property type="match status" value="1"/>
</dbReference>
<dbReference type="InterPro" id="IPR003010">
    <property type="entry name" value="C-N_Hydrolase"/>
</dbReference>
<evidence type="ECO:0000313" key="4">
    <source>
        <dbReference type="Proteomes" id="UP000265341"/>
    </source>
</evidence>
<organism evidence="3 4">
    <name type="scientific">Calidithermus roseus</name>
    <dbReference type="NCBI Taxonomy" id="1644118"/>
    <lineage>
        <taxon>Bacteria</taxon>
        <taxon>Thermotogati</taxon>
        <taxon>Deinococcota</taxon>
        <taxon>Deinococci</taxon>
        <taxon>Thermales</taxon>
        <taxon>Thermaceae</taxon>
        <taxon>Calidithermus</taxon>
    </lineage>
</organism>
<dbReference type="OrthoDB" id="9811121at2"/>
<sequence>MKSVHLIAVQSELHLEHYRERGAFETRVLELCSRAVEGLPEGEPRIIAFPEAFALPLVFWLETPEQVVRSGSALEAGLRLLRLRWREALGTATPSPSALFHLRALEVWPLWERTFAQAARRSGAYMVAGSLFSPLVDWEPARGYHRKGRGVYNLSLVFSPQGTLLARVPKINLTKDERQSFLQGGDWGAQVLQTRLGRIANLICLDAFHEHLIERCDAAGAWLVVQPSANAARWEGPWSADPAQLEGQVWLREGLARKLEGRENLRYGINPMLNGNLYNLRFEGRSGIYAAGQVLALADLPTGDAIVRSRVELP</sequence>
<name>A0A399EWQ5_9DEIN</name>
<dbReference type="InterPro" id="IPR050345">
    <property type="entry name" value="Aliph_Amidase/BUP"/>
</dbReference>
<proteinExistence type="predicted"/>
<evidence type="ECO:0000313" key="3">
    <source>
        <dbReference type="EMBL" id="RIH87866.1"/>
    </source>
</evidence>
<dbReference type="Pfam" id="PF00795">
    <property type="entry name" value="CN_hydrolase"/>
    <property type="match status" value="1"/>
</dbReference>
<dbReference type="EMBL" id="QWLA01000015">
    <property type="protein sequence ID" value="RIH87866.1"/>
    <property type="molecule type" value="Genomic_DNA"/>
</dbReference>
<dbReference type="PANTHER" id="PTHR43674:SF13">
    <property type="entry name" value="CN HYDROLASE DOMAIN-CONTAINING PROTEIN"/>
    <property type="match status" value="1"/>
</dbReference>
<dbReference type="Proteomes" id="UP000265341">
    <property type="component" value="Unassembled WGS sequence"/>
</dbReference>